<evidence type="ECO:0000313" key="2">
    <source>
        <dbReference type="Proteomes" id="UP001139887"/>
    </source>
</evidence>
<dbReference type="AlphaFoldDB" id="A0A9W8I2X3"/>
<evidence type="ECO:0000313" key="1">
    <source>
        <dbReference type="EMBL" id="KAJ2842613.1"/>
    </source>
</evidence>
<dbReference type="EMBL" id="JANBUW010001698">
    <property type="protein sequence ID" value="KAJ2842613.1"/>
    <property type="molecule type" value="Genomic_DNA"/>
</dbReference>
<protein>
    <submittedName>
        <fullName evidence="1">Uncharacterized protein</fullName>
    </submittedName>
</protein>
<gene>
    <name evidence="1" type="ORF">IWW36_005841</name>
</gene>
<sequence length="93" mass="10412">AAAEMRQWADSTTSAAYLIATLPLFVAKHQYARALKGALDWLAKAPLQSSNATERKSMAELRDQMLGKLQWTVWLNHFHAIAPIVSPDSYEKL</sequence>
<accession>A0A9W8I2X3</accession>
<keyword evidence="2" id="KW-1185">Reference proteome</keyword>
<dbReference type="Proteomes" id="UP001139887">
    <property type="component" value="Unassembled WGS sequence"/>
</dbReference>
<organism evidence="1 2">
    <name type="scientific">Coemansia brasiliensis</name>
    <dbReference type="NCBI Taxonomy" id="2650707"/>
    <lineage>
        <taxon>Eukaryota</taxon>
        <taxon>Fungi</taxon>
        <taxon>Fungi incertae sedis</taxon>
        <taxon>Zoopagomycota</taxon>
        <taxon>Kickxellomycotina</taxon>
        <taxon>Kickxellomycetes</taxon>
        <taxon>Kickxellales</taxon>
        <taxon>Kickxellaceae</taxon>
        <taxon>Coemansia</taxon>
    </lineage>
</organism>
<reference evidence="1" key="1">
    <citation type="submission" date="2022-07" db="EMBL/GenBank/DDBJ databases">
        <title>Phylogenomic reconstructions and comparative analyses of Kickxellomycotina fungi.</title>
        <authorList>
            <person name="Reynolds N.K."/>
            <person name="Stajich J.E."/>
            <person name="Barry K."/>
            <person name="Grigoriev I.V."/>
            <person name="Crous P."/>
            <person name="Smith M.E."/>
        </authorList>
    </citation>
    <scope>NUCLEOTIDE SEQUENCE</scope>
    <source>
        <strain evidence="1">NRRL 1566</strain>
    </source>
</reference>
<comment type="caution">
    <text evidence="1">The sequence shown here is derived from an EMBL/GenBank/DDBJ whole genome shotgun (WGS) entry which is preliminary data.</text>
</comment>
<dbReference type="Gene3D" id="1.25.40.710">
    <property type="match status" value="1"/>
</dbReference>
<dbReference type="InterPro" id="IPR046939">
    <property type="entry name" value="TPPII_C_sf"/>
</dbReference>
<feature type="non-terminal residue" evidence="1">
    <location>
        <position position="1"/>
    </location>
</feature>
<proteinExistence type="predicted"/>
<name>A0A9W8I2X3_9FUNG</name>
<dbReference type="OrthoDB" id="5584694at2759"/>